<reference evidence="12" key="1">
    <citation type="journal article" date="2013" name="Genetics">
        <title>The draft genome and transcriptome of Panagrellus redivivus are shaped by the harsh demands of a free-living lifestyle.</title>
        <authorList>
            <person name="Srinivasan J."/>
            <person name="Dillman A.R."/>
            <person name="Macchietto M.G."/>
            <person name="Heikkinen L."/>
            <person name="Lakso M."/>
            <person name="Fracchia K.M."/>
            <person name="Antoshechkin I."/>
            <person name="Mortazavi A."/>
            <person name="Wong G."/>
            <person name="Sternberg P.W."/>
        </authorList>
    </citation>
    <scope>NUCLEOTIDE SEQUENCE [LARGE SCALE GENOMIC DNA]</scope>
    <source>
        <strain evidence="12">MT8872</strain>
    </source>
</reference>
<dbReference type="SMART" id="SM00252">
    <property type="entry name" value="SH2"/>
    <property type="match status" value="1"/>
</dbReference>
<keyword evidence="4 8" id="KW-0067">ATP-binding</keyword>
<dbReference type="AlphaFoldDB" id="A0A7E4VDK4"/>
<dbReference type="InterPro" id="IPR000980">
    <property type="entry name" value="SH2"/>
</dbReference>
<evidence type="ECO:0000313" key="12">
    <source>
        <dbReference type="Proteomes" id="UP000492821"/>
    </source>
</evidence>
<evidence type="ECO:0000313" key="13">
    <source>
        <dbReference type="WBParaSite" id="Pan_g19576.t1"/>
    </source>
</evidence>
<name>A0A7E4VDK4_PANRE</name>
<reference evidence="13" key="2">
    <citation type="submission" date="2020-10" db="UniProtKB">
        <authorList>
            <consortium name="WormBaseParasite"/>
        </authorList>
    </citation>
    <scope>IDENTIFICATION</scope>
</reference>
<keyword evidence="5 8" id="KW-0829">Tyrosine-protein kinase</keyword>
<dbReference type="Gene3D" id="3.30.200.20">
    <property type="entry name" value="Phosphorylase Kinase, domain 1"/>
    <property type="match status" value="1"/>
</dbReference>
<feature type="compositionally biased region" description="Polar residues" evidence="9">
    <location>
        <begin position="456"/>
        <end position="465"/>
    </location>
</feature>
<dbReference type="Proteomes" id="UP000492821">
    <property type="component" value="Unassembled WGS sequence"/>
</dbReference>
<evidence type="ECO:0000256" key="2">
    <source>
        <dbReference type="ARBA" id="ARBA00022741"/>
    </source>
</evidence>
<dbReference type="Gene3D" id="1.10.510.10">
    <property type="entry name" value="Transferase(Phosphotransferase) domain 1"/>
    <property type="match status" value="1"/>
</dbReference>
<dbReference type="InterPro" id="IPR050198">
    <property type="entry name" value="Non-receptor_tyrosine_kinases"/>
</dbReference>
<evidence type="ECO:0000259" key="11">
    <source>
        <dbReference type="PROSITE" id="PS50011"/>
    </source>
</evidence>
<dbReference type="PROSITE" id="PS50001">
    <property type="entry name" value="SH2"/>
    <property type="match status" value="1"/>
</dbReference>
<dbReference type="InterPro" id="IPR036860">
    <property type="entry name" value="SH2_dom_sf"/>
</dbReference>
<sequence>MRRSNPKTSATRRSAPLKILNDREKFAIPPSSSPSDQLQSSNVADSIEIPEYMTGLDEEDFFHGLLIKDDGMRMCKHEGDFVVLTTEISPSSYKSVYVLVKHKDEVTEVNIKQDGTKFCFNDVDGTQFDTIAMLIKHYHKRNLPIFDDYYLKKPIPKADWELLHRKIELKQKLGEGAQAQVQRGLFHGASKTPIEVAVKIHKGDLTPDKLIEIMHEVRIMLQFDHENVVKLVGIASCRAPFLIVLEMVHGGGLNRYLKIKRNEVTAMQRICMCTDAANGLSYIHSLGIIHRDVASRNCLYSQSKQRVLISDFGLSQQEEVYAVDPSKPLPIRWLAPEVMTTYQCTKMTDVWSYGVLCWEIFTNCKDPYSHIPRQTDVMEKVVAGLRLEFAPENVPQPMIEIVQRCWDATPANRPPMAEIVGVMLPFCEREFKAGKKRQKSREGNSRRPIAADPTHESNSPQLQRSIQEKVLKRRSKRDHKATDTPTLTGRRKAKKNFTMQ</sequence>
<evidence type="ECO:0000256" key="5">
    <source>
        <dbReference type="ARBA" id="ARBA00023137"/>
    </source>
</evidence>
<dbReference type="GO" id="GO:0004715">
    <property type="term" value="F:non-membrane spanning protein tyrosine kinase activity"/>
    <property type="evidence" value="ECO:0007669"/>
    <property type="project" value="UniProtKB-EC"/>
</dbReference>
<keyword evidence="7" id="KW-0727">SH2 domain</keyword>
<evidence type="ECO:0000259" key="10">
    <source>
        <dbReference type="PROSITE" id="PS50001"/>
    </source>
</evidence>
<evidence type="ECO:0000256" key="4">
    <source>
        <dbReference type="ARBA" id="ARBA00022840"/>
    </source>
</evidence>
<dbReference type="InterPro" id="IPR008266">
    <property type="entry name" value="Tyr_kinase_AS"/>
</dbReference>
<keyword evidence="3 8" id="KW-0418">Kinase</keyword>
<feature type="region of interest" description="Disordered" evidence="9">
    <location>
        <begin position="433"/>
        <end position="500"/>
    </location>
</feature>
<evidence type="ECO:0000256" key="6">
    <source>
        <dbReference type="ARBA" id="ARBA00051245"/>
    </source>
</evidence>
<keyword evidence="1 8" id="KW-0808">Transferase</keyword>
<dbReference type="InterPro" id="IPR000719">
    <property type="entry name" value="Prot_kinase_dom"/>
</dbReference>
<dbReference type="SMART" id="SM00219">
    <property type="entry name" value="TyrKc"/>
    <property type="match status" value="1"/>
</dbReference>
<dbReference type="PROSITE" id="PS50011">
    <property type="entry name" value="PROTEIN_KINASE_DOM"/>
    <property type="match status" value="1"/>
</dbReference>
<dbReference type="Gene3D" id="3.30.505.10">
    <property type="entry name" value="SH2 domain"/>
    <property type="match status" value="1"/>
</dbReference>
<dbReference type="CDD" id="cd00192">
    <property type="entry name" value="PTKc"/>
    <property type="match status" value="1"/>
</dbReference>
<dbReference type="Pfam" id="PF07714">
    <property type="entry name" value="PK_Tyr_Ser-Thr"/>
    <property type="match status" value="1"/>
</dbReference>
<feature type="domain" description="SH2" evidence="10">
    <location>
        <begin position="61"/>
        <end position="155"/>
    </location>
</feature>
<dbReference type="InterPro" id="IPR020635">
    <property type="entry name" value="Tyr_kinase_cat_dom"/>
</dbReference>
<evidence type="ECO:0000256" key="9">
    <source>
        <dbReference type="SAM" id="MobiDB-lite"/>
    </source>
</evidence>
<dbReference type="SUPFAM" id="SSF55550">
    <property type="entry name" value="SH2 domain"/>
    <property type="match status" value="1"/>
</dbReference>
<dbReference type="PANTHER" id="PTHR24418">
    <property type="entry name" value="TYROSINE-PROTEIN KINASE"/>
    <property type="match status" value="1"/>
</dbReference>
<proteinExistence type="inferred from homology"/>
<dbReference type="EC" id="2.7.10.2" evidence="8"/>
<dbReference type="PROSITE" id="PS00109">
    <property type="entry name" value="PROTEIN_KINASE_TYR"/>
    <property type="match status" value="1"/>
</dbReference>
<comment type="catalytic activity">
    <reaction evidence="6 8">
        <text>L-tyrosyl-[protein] + ATP = O-phospho-L-tyrosyl-[protein] + ADP + H(+)</text>
        <dbReference type="Rhea" id="RHEA:10596"/>
        <dbReference type="Rhea" id="RHEA-COMP:10136"/>
        <dbReference type="Rhea" id="RHEA-COMP:20101"/>
        <dbReference type="ChEBI" id="CHEBI:15378"/>
        <dbReference type="ChEBI" id="CHEBI:30616"/>
        <dbReference type="ChEBI" id="CHEBI:46858"/>
        <dbReference type="ChEBI" id="CHEBI:61978"/>
        <dbReference type="ChEBI" id="CHEBI:456216"/>
        <dbReference type="EC" id="2.7.10.2"/>
    </reaction>
</comment>
<evidence type="ECO:0000256" key="1">
    <source>
        <dbReference type="ARBA" id="ARBA00022679"/>
    </source>
</evidence>
<keyword evidence="12" id="KW-1185">Reference proteome</keyword>
<keyword evidence="2 8" id="KW-0547">Nucleotide-binding</keyword>
<feature type="domain" description="Protein kinase" evidence="11">
    <location>
        <begin position="167"/>
        <end position="427"/>
    </location>
</feature>
<dbReference type="InterPro" id="IPR001245">
    <property type="entry name" value="Ser-Thr/Tyr_kinase_cat_dom"/>
</dbReference>
<evidence type="ECO:0000256" key="3">
    <source>
        <dbReference type="ARBA" id="ARBA00022777"/>
    </source>
</evidence>
<evidence type="ECO:0000256" key="7">
    <source>
        <dbReference type="PROSITE-ProRule" id="PRU00191"/>
    </source>
</evidence>
<dbReference type="PRINTS" id="PR00109">
    <property type="entry name" value="TYRKINASE"/>
</dbReference>
<organism evidence="12 13">
    <name type="scientific">Panagrellus redivivus</name>
    <name type="common">Microworm</name>
    <dbReference type="NCBI Taxonomy" id="6233"/>
    <lineage>
        <taxon>Eukaryota</taxon>
        <taxon>Metazoa</taxon>
        <taxon>Ecdysozoa</taxon>
        <taxon>Nematoda</taxon>
        <taxon>Chromadorea</taxon>
        <taxon>Rhabditida</taxon>
        <taxon>Tylenchina</taxon>
        <taxon>Panagrolaimomorpha</taxon>
        <taxon>Panagrolaimoidea</taxon>
        <taxon>Panagrolaimidae</taxon>
        <taxon>Panagrellus</taxon>
    </lineage>
</organism>
<feature type="compositionally biased region" description="Basic residues" evidence="9">
    <location>
        <begin position="489"/>
        <end position="500"/>
    </location>
</feature>
<dbReference type="GO" id="GO:0005524">
    <property type="term" value="F:ATP binding"/>
    <property type="evidence" value="ECO:0007669"/>
    <property type="project" value="UniProtKB-KW"/>
</dbReference>
<dbReference type="WBParaSite" id="Pan_g19576.t1">
    <property type="protein sequence ID" value="Pan_g19576.t1"/>
    <property type="gene ID" value="Pan_g19576"/>
</dbReference>
<evidence type="ECO:0000256" key="8">
    <source>
        <dbReference type="RuleBase" id="RU362096"/>
    </source>
</evidence>
<dbReference type="InterPro" id="IPR011009">
    <property type="entry name" value="Kinase-like_dom_sf"/>
</dbReference>
<protein>
    <recommendedName>
        <fullName evidence="8">Tyrosine-protein kinase</fullName>
        <ecNumber evidence="8">2.7.10.2</ecNumber>
    </recommendedName>
</protein>
<dbReference type="SUPFAM" id="SSF56112">
    <property type="entry name" value="Protein kinase-like (PK-like)"/>
    <property type="match status" value="1"/>
</dbReference>
<accession>A0A7E4VDK4</accession>
<comment type="similarity">
    <text evidence="8">Belongs to the protein kinase superfamily. Tyr protein kinase family.</text>
</comment>